<keyword evidence="3 6" id="KW-0133">Cell shape</keyword>
<dbReference type="PANTHER" id="PTHR30582">
    <property type="entry name" value="L,D-TRANSPEPTIDASE"/>
    <property type="match status" value="1"/>
</dbReference>
<sequence length="107" mass="11870">MHIFIILLTFVFPNYRKKDIPGGDPKNPLGTRWIGFDADNSDGRTFGIHGTNRDSSIGLFVTQGCIRMHNKEVEKLFSKIPLGTKVLIVNSKTASFEALAKQYGAIS</sequence>
<dbReference type="Gene3D" id="2.40.440.10">
    <property type="entry name" value="L,D-transpeptidase catalytic domain-like"/>
    <property type="match status" value="1"/>
</dbReference>
<dbReference type="CDD" id="cd16913">
    <property type="entry name" value="YkuD_like"/>
    <property type="match status" value="1"/>
</dbReference>
<accession>A0A926N8R7</accession>
<reference evidence="8" key="1">
    <citation type="submission" date="2020-09" db="EMBL/GenBank/DDBJ databases">
        <title>A novel bacterium of genus Bacillus, isolated from South China Sea.</title>
        <authorList>
            <person name="Huang H."/>
            <person name="Mo K."/>
            <person name="Hu Y."/>
        </authorList>
    </citation>
    <scope>NUCLEOTIDE SEQUENCE</scope>
    <source>
        <strain evidence="8">IB182487</strain>
    </source>
</reference>
<evidence type="ECO:0000313" key="9">
    <source>
        <dbReference type="Proteomes" id="UP000626844"/>
    </source>
</evidence>
<name>A0A926N8R7_9BACI</name>
<dbReference type="EMBL" id="JACXAI010000001">
    <property type="protein sequence ID" value="MBD1378764.1"/>
    <property type="molecule type" value="Genomic_DNA"/>
</dbReference>
<keyword evidence="5 6" id="KW-0961">Cell wall biogenesis/degradation</keyword>
<evidence type="ECO:0000256" key="5">
    <source>
        <dbReference type="ARBA" id="ARBA00023316"/>
    </source>
</evidence>
<dbReference type="AlphaFoldDB" id="A0A926N8R7"/>
<dbReference type="GO" id="GO:0016740">
    <property type="term" value="F:transferase activity"/>
    <property type="evidence" value="ECO:0007669"/>
    <property type="project" value="UniProtKB-KW"/>
</dbReference>
<dbReference type="Pfam" id="PF03734">
    <property type="entry name" value="YkuD"/>
    <property type="match status" value="1"/>
</dbReference>
<keyword evidence="9" id="KW-1185">Reference proteome</keyword>
<evidence type="ECO:0000256" key="2">
    <source>
        <dbReference type="ARBA" id="ARBA00022679"/>
    </source>
</evidence>
<proteinExistence type="predicted"/>
<organism evidence="8 9">
    <name type="scientific">Metabacillus arenae</name>
    <dbReference type="NCBI Taxonomy" id="2771434"/>
    <lineage>
        <taxon>Bacteria</taxon>
        <taxon>Bacillati</taxon>
        <taxon>Bacillota</taxon>
        <taxon>Bacilli</taxon>
        <taxon>Bacillales</taxon>
        <taxon>Bacillaceae</taxon>
        <taxon>Metabacillus</taxon>
    </lineage>
</organism>
<evidence type="ECO:0000313" key="8">
    <source>
        <dbReference type="EMBL" id="MBD1378764.1"/>
    </source>
</evidence>
<feature type="active site" description="Nucleophile" evidence="6">
    <location>
        <position position="65"/>
    </location>
</feature>
<evidence type="ECO:0000259" key="7">
    <source>
        <dbReference type="PROSITE" id="PS52029"/>
    </source>
</evidence>
<dbReference type="GO" id="GO:0005576">
    <property type="term" value="C:extracellular region"/>
    <property type="evidence" value="ECO:0007669"/>
    <property type="project" value="TreeGrafter"/>
</dbReference>
<dbReference type="InterPro" id="IPR038063">
    <property type="entry name" value="Transpep_catalytic_dom"/>
</dbReference>
<protein>
    <submittedName>
        <fullName evidence="8">L,D-transpeptidase</fullName>
    </submittedName>
</protein>
<dbReference type="Proteomes" id="UP000626844">
    <property type="component" value="Unassembled WGS sequence"/>
</dbReference>
<keyword evidence="4 6" id="KW-0573">Peptidoglycan synthesis</keyword>
<dbReference type="GO" id="GO:0071555">
    <property type="term" value="P:cell wall organization"/>
    <property type="evidence" value="ECO:0007669"/>
    <property type="project" value="UniProtKB-UniRule"/>
</dbReference>
<dbReference type="GO" id="GO:0018104">
    <property type="term" value="P:peptidoglycan-protein cross-linking"/>
    <property type="evidence" value="ECO:0007669"/>
    <property type="project" value="TreeGrafter"/>
</dbReference>
<dbReference type="InterPro" id="IPR050979">
    <property type="entry name" value="LD-transpeptidase"/>
</dbReference>
<dbReference type="InterPro" id="IPR005490">
    <property type="entry name" value="LD_TPept_cat_dom"/>
</dbReference>
<comment type="caution">
    <text evidence="8">The sequence shown here is derived from an EMBL/GenBank/DDBJ whole genome shotgun (WGS) entry which is preliminary data.</text>
</comment>
<feature type="active site" description="Proton donor/acceptor" evidence="6">
    <location>
        <position position="49"/>
    </location>
</feature>
<dbReference type="SUPFAM" id="SSF141523">
    <property type="entry name" value="L,D-transpeptidase catalytic domain-like"/>
    <property type="match status" value="1"/>
</dbReference>
<dbReference type="PROSITE" id="PS52029">
    <property type="entry name" value="LD_TPASE"/>
    <property type="match status" value="1"/>
</dbReference>
<keyword evidence="2" id="KW-0808">Transferase</keyword>
<evidence type="ECO:0000256" key="1">
    <source>
        <dbReference type="ARBA" id="ARBA00004752"/>
    </source>
</evidence>
<dbReference type="GO" id="GO:0071972">
    <property type="term" value="F:peptidoglycan L,D-transpeptidase activity"/>
    <property type="evidence" value="ECO:0007669"/>
    <property type="project" value="TreeGrafter"/>
</dbReference>
<evidence type="ECO:0000256" key="3">
    <source>
        <dbReference type="ARBA" id="ARBA00022960"/>
    </source>
</evidence>
<dbReference type="PANTHER" id="PTHR30582:SF4">
    <property type="entry name" value="L,D-TRANSPEPTIDASE YQJB-RELATED"/>
    <property type="match status" value="1"/>
</dbReference>
<feature type="domain" description="L,D-TPase catalytic" evidence="7">
    <location>
        <begin position="1"/>
        <end position="89"/>
    </location>
</feature>
<dbReference type="GO" id="GO:0008360">
    <property type="term" value="P:regulation of cell shape"/>
    <property type="evidence" value="ECO:0007669"/>
    <property type="project" value="UniProtKB-UniRule"/>
</dbReference>
<evidence type="ECO:0000256" key="6">
    <source>
        <dbReference type="PROSITE-ProRule" id="PRU01373"/>
    </source>
</evidence>
<comment type="pathway">
    <text evidence="1 6">Cell wall biogenesis; peptidoglycan biosynthesis.</text>
</comment>
<evidence type="ECO:0000256" key="4">
    <source>
        <dbReference type="ARBA" id="ARBA00022984"/>
    </source>
</evidence>
<gene>
    <name evidence="8" type="ORF">IC621_00850</name>
</gene>